<accession>A0A540X879</accession>
<sequence length="244" mass="25956">MPVGTWERTLPVRSSNGWPEPAKWQACAFCGKPAHALAAEPGSNEGSSGTLSRNILNGAGPESHPWFTGAYSIAAHHLICSESMSGDEDWARACWYFGYDINRAENGVLLPTVPAVACELHTPVHRGPHSGGWAFDLDLAYPEAVNKLLEGVSRSVDRGGFCAKPTALTNTLDRLSRDILGKVAKGAWTLTTDGLDYLPGGNGCSGALSIPGKPRLPCPRGRRHGARHGTTQKALPRRALQVGA</sequence>
<name>A0A540X879_9BACT</name>
<dbReference type="Pfam" id="PF14412">
    <property type="entry name" value="AHH"/>
    <property type="match status" value="1"/>
</dbReference>
<dbReference type="InterPro" id="IPR032871">
    <property type="entry name" value="AHH_dom_containing"/>
</dbReference>
<dbReference type="AlphaFoldDB" id="A0A540X879"/>
<protein>
    <submittedName>
        <fullName evidence="1">Uncharacterized protein</fullName>
    </submittedName>
</protein>
<comment type="caution">
    <text evidence="1">The sequence shown here is derived from an EMBL/GenBank/DDBJ whole genome shotgun (WGS) entry which is preliminary data.</text>
</comment>
<dbReference type="OrthoDB" id="5381436at2"/>
<dbReference type="RefSeq" id="WP_141640980.1">
    <property type="nucleotide sequence ID" value="NZ_VIFM01000008.1"/>
</dbReference>
<dbReference type="EMBL" id="VIFM01000008">
    <property type="protein sequence ID" value="TQF17379.1"/>
    <property type="molecule type" value="Genomic_DNA"/>
</dbReference>
<gene>
    <name evidence="1" type="ORF">FJV41_03590</name>
</gene>
<organism evidence="1 2">
    <name type="scientific">Myxococcus llanfairpwllgwyngyllgogerychwyrndrobwllllantysiliogogogochensis</name>
    <dbReference type="NCBI Taxonomy" id="2590453"/>
    <lineage>
        <taxon>Bacteria</taxon>
        <taxon>Pseudomonadati</taxon>
        <taxon>Myxococcota</taxon>
        <taxon>Myxococcia</taxon>
        <taxon>Myxococcales</taxon>
        <taxon>Cystobacterineae</taxon>
        <taxon>Myxococcaceae</taxon>
        <taxon>Myxococcus</taxon>
    </lineage>
</organism>
<evidence type="ECO:0000313" key="2">
    <source>
        <dbReference type="Proteomes" id="UP000315369"/>
    </source>
</evidence>
<reference evidence="1 2" key="1">
    <citation type="submission" date="2019-06" db="EMBL/GenBank/DDBJ databases">
        <authorList>
            <person name="Livingstone P."/>
            <person name="Whitworth D."/>
        </authorList>
    </citation>
    <scope>NUCLEOTIDE SEQUENCE [LARGE SCALE GENOMIC DNA]</scope>
    <source>
        <strain evidence="1 2">AM401</strain>
    </source>
</reference>
<keyword evidence="2" id="KW-1185">Reference proteome</keyword>
<dbReference type="Proteomes" id="UP000315369">
    <property type="component" value="Unassembled WGS sequence"/>
</dbReference>
<proteinExistence type="predicted"/>
<evidence type="ECO:0000313" key="1">
    <source>
        <dbReference type="EMBL" id="TQF17379.1"/>
    </source>
</evidence>